<dbReference type="Gene3D" id="1.10.260.40">
    <property type="entry name" value="lambda repressor-like DNA-binding domains"/>
    <property type="match status" value="1"/>
</dbReference>
<dbReference type="EMBL" id="JAPNQM010000001">
    <property type="protein sequence ID" value="MDL0116493.1"/>
    <property type="molecule type" value="Genomic_DNA"/>
</dbReference>
<reference evidence="1" key="1">
    <citation type="submission" date="2022-09" db="EMBL/GenBank/DDBJ databases">
        <authorList>
            <person name="De Moura G.S."/>
            <person name="Carvalho E."/>
            <person name="Ramos Sanchez E.M."/>
            <person name="Sellera F.P."/>
            <person name="Marques M.F.S."/>
            <person name="Heinemann M.B."/>
            <person name="De Vliegher S."/>
            <person name="Souza F.N."/>
            <person name="Mota R.A."/>
        </authorList>
    </citation>
    <scope>NUCLEOTIDE SEQUENCE</scope>
    <source>
        <strain evidence="1">BR656</strain>
    </source>
</reference>
<protein>
    <recommendedName>
        <fullName evidence="3">Transcriptional regulator</fullName>
    </recommendedName>
</protein>
<sequence length="66" mass="7922">MNKVLGYRKMLGYTQKDLAEKFNISVTAYRLKEIGKISFKKKEMLVFRDMLRKSHFPDITIDEIFF</sequence>
<accession>A0ABT7HXV8</accession>
<organism evidence="1 2">
    <name type="scientific">Mammaliicoccus sciuri</name>
    <name type="common">Staphylococcus sciuri</name>
    <dbReference type="NCBI Taxonomy" id="1296"/>
    <lineage>
        <taxon>Bacteria</taxon>
        <taxon>Bacillati</taxon>
        <taxon>Bacillota</taxon>
        <taxon>Bacilli</taxon>
        <taxon>Bacillales</taxon>
        <taxon>Staphylococcaceae</taxon>
        <taxon>Mammaliicoccus</taxon>
    </lineage>
</organism>
<gene>
    <name evidence="1" type="ORF">OWO77_05835</name>
</gene>
<evidence type="ECO:0000313" key="1">
    <source>
        <dbReference type="EMBL" id="MDL0116493.1"/>
    </source>
</evidence>
<evidence type="ECO:0000313" key="2">
    <source>
        <dbReference type="Proteomes" id="UP001176210"/>
    </source>
</evidence>
<dbReference type="SUPFAM" id="SSF47413">
    <property type="entry name" value="lambda repressor-like DNA-binding domains"/>
    <property type="match status" value="1"/>
</dbReference>
<dbReference type="Proteomes" id="UP001176210">
    <property type="component" value="Unassembled WGS sequence"/>
</dbReference>
<proteinExistence type="predicted"/>
<dbReference type="RefSeq" id="WP_285369495.1">
    <property type="nucleotide sequence ID" value="NZ_JAPNQM010000001.1"/>
</dbReference>
<name>A0ABT7HXV8_MAMSC</name>
<comment type="caution">
    <text evidence="1">The sequence shown here is derived from an EMBL/GenBank/DDBJ whole genome shotgun (WGS) entry which is preliminary data.</text>
</comment>
<evidence type="ECO:0008006" key="3">
    <source>
        <dbReference type="Google" id="ProtNLM"/>
    </source>
</evidence>
<keyword evidence="2" id="KW-1185">Reference proteome</keyword>
<dbReference type="InterPro" id="IPR010982">
    <property type="entry name" value="Lambda_DNA-bd_dom_sf"/>
</dbReference>
<reference evidence="1" key="2">
    <citation type="journal article" date="2023" name="Vet. Microbiol.">
        <title>Emergence of livestock-associated Mammaliicoccus sciuri ST71 co-harbouring mecA and mecC genes in Brazil.</title>
        <authorList>
            <person name="de Moura G.S."/>
            <person name="de Carvalho E."/>
            <person name="Ramos Sanchez E.M."/>
            <person name="Sellera F.P."/>
            <person name="Marques M.F.S."/>
            <person name="Heinemann M.B."/>
            <person name="De Vliegher S."/>
            <person name="Souza F.N."/>
            <person name="Mota R.A."/>
        </authorList>
    </citation>
    <scope>NUCLEOTIDE SEQUENCE</scope>
    <source>
        <strain evidence="1">BR656</strain>
    </source>
</reference>